<sequence length="173" mass="20251">MYQKLYAMEKNELISAYVKELQAEYTASKKCLERISESLYEYKPHPRSTNMGYLSLLVAEIPKWLTVMIDKGEIDFATYDHFELTTAQDLVAHFEENFQAAVKSLETVTEEQLERTFYLKNNGEVVYEIKTRDNIAETINHWVHHRGQLTVYMRLNDIPVPSIYGPSADDRQF</sequence>
<gene>
    <name evidence="4" type="ORF">SAMN04487995_4480</name>
</gene>
<dbReference type="GO" id="GO:0046872">
    <property type="term" value="F:metal ion binding"/>
    <property type="evidence" value="ECO:0007669"/>
    <property type="project" value="UniProtKB-KW"/>
</dbReference>
<dbReference type="InterPro" id="IPR034660">
    <property type="entry name" value="DinB/YfiT-like"/>
</dbReference>
<dbReference type="Proteomes" id="UP000199532">
    <property type="component" value="Unassembled WGS sequence"/>
</dbReference>
<dbReference type="SUPFAM" id="SSF109854">
    <property type="entry name" value="DinB/YfiT-like putative metalloenzymes"/>
    <property type="match status" value="1"/>
</dbReference>
<dbReference type="AlphaFoldDB" id="A0A1H6YLZ9"/>
<evidence type="ECO:0000313" key="4">
    <source>
        <dbReference type="EMBL" id="SEJ39967.1"/>
    </source>
</evidence>
<organism evidence="4 5">
    <name type="scientific">Dyadobacter koreensis</name>
    <dbReference type="NCBI Taxonomy" id="408657"/>
    <lineage>
        <taxon>Bacteria</taxon>
        <taxon>Pseudomonadati</taxon>
        <taxon>Bacteroidota</taxon>
        <taxon>Cytophagia</taxon>
        <taxon>Cytophagales</taxon>
        <taxon>Spirosomataceae</taxon>
        <taxon>Dyadobacter</taxon>
    </lineage>
</organism>
<evidence type="ECO:0000256" key="2">
    <source>
        <dbReference type="ARBA" id="ARBA00022723"/>
    </source>
</evidence>
<evidence type="ECO:0000313" key="5">
    <source>
        <dbReference type="Proteomes" id="UP000199532"/>
    </source>
</evidence>
<dbReference type="Pfam" id="PF05163">
    <property type="entry name" value="DinB"/>
    <property type="match status" value="1"/>
</dbReference>
<evidence type="ECO:0000256" key="3">
    <source>
        <dbReference type="PIRSR" id="PIRSR607837-1"/>
    </source>
</evidence>
<feature type="binding site" evidence="3">
    <location>
        <position position="141"/>
    </location>
    <ligand>
        <name>a divalent metal cation</name>
        <dbReference type="ChEBI" id="CHEBI:60240"/>
    </ligand>
</feature>
<keyword evidence="5" id="KW-1185">Reference proteome</keyword>
<proteinExistence type="inferred from homology"/>
<feature type="binding site" evidence="3">
    <location>
        <position position="145"/>
    </location>
    <ligand>
        <name>a divalent metal cation</name>
        <dbReference type="ChEBI" id="CHEBI:60240"/>
    </ligand>
</feature>
<dbReference type="Gene3D" id="1.20.120.450">
    <property type="entry name" value="dinb family like domain"/>
    <property type="match status" value="1"/>
</dbReference>
<protein>
    <submittedName>
        <fullName evidence="4">Uncharacterized damage-inducible protein DinB (Forms a four-helix bundle)</fullName>
    </submittedName>
</protein>
<dbReference type="RefSeq" id="WP_262485754.1">
    <property type="nucleotide sequence ID" value="NZ_FNXY01000007.1"/>
</dbReference>
<keyword evidence="2 3" id="KW-0479">Metal-binding</keyword>
<dbReference type="STRING" id="408657.SAMN04487995_4480"/>
<dbReference type="EMBL" id="FNXY01000007">
    <property type="protein sequence ID" value="SEJ39967.1"/>
    <property type="molecule type" value="Genomic_DNA"/>
</dbReference>
<accession>A0A1H6YLZ9</accession>
<evidence type="ECO:0000256" key="1">
    <source>
        <dbReference type="ARBA" id="ARBA00008635"/>
    </source>
</evidence>
<dbReference type="InterPro" id="IPR007837">
    <property type="entry name" value="DinB"/>
</dbReference>
<name>A0A1H6YLZ9_9BACT</name>
<comment type="similarity">
    <text evidence="1">Belongs to the DinB family.</text>
</comment>
<reference evidence="4 5" key="1">
    <citation type="submission" date="2016-10" db="EMBL/GenBank/DDBJ databases">
        <authorList>
            <person name="de Groot N.N."/>
        </authorList>
    </citation>
    <scope>NUCLEOTIDE SEQUENCE [LARGE SCALE GENOMIC DNA]</scope>
    <source>
        <strain evidence="4 5">DSM 19938</strain>
    </source>
</reference>